<evidence type="ECO:0000259" key="2">
    <source>
        <dbReference type="Pfam" id="PF13518"/>
    </source>
</evidence>
<reference evidence="3 4" key="1">
    <citation type="submission" date="2018-11" db="EMBL/GenBank/DDBJ databases">
        <title>YIM 102482-1 draft genome.</title>
        <authorList>
            <person name="Li G."/>
            <person name="Jiang Y."/>
        </authorList>
    </citation>
    <scope>NUCLEOTIDE SEQUENCE [LARGE SCALE GENOMIC DNA]</scope>
    <source>
        <strain evidence="3 4">YIM 102482-1</strain>
    </source>
</reference>
<dbReference type="InterPro" id="IPR009057">
    <property type="entry name" value="Homeodomain-like_sf"/>
</dbReference>
<gene>
    <name evidence="3" type="ORF">EG850_06675</name>
</gene>
<keyword evidence="4" id="KW-1185">Reference proteome</keyword>
<protein>
    <submittedName>
        <fullName evidence="3">Helix-turn-helix domain-containing protein</fullName>
    </submittedName>
</protein>
<dbReference type="Pfam" id="PF13551">
    <property type="entry name" value="HTH_29"/>
    <property type="match status" value="1"/>
</dbReference>
<dbReference type="OrthoDB" id="3267704at2"/>
<feature type="domain" description="Insertion element IS150 protein InsJ-like helix-turn-helix" evidence="2">
    <location>
        <begin position="69"/>
        <end position="112"/>
    </location>
</feature>
<evidence type="ECO:0000256" key="1">
    <source>
        <dbReference type="ARBA" id="ARBA00038232"/>
    </source>
</evidence>
<dbReference type="EMBL" id="RQVS01000007">
    <property type="protein sequence ID" value="RRJ86702.1"/>
    <property type="molecule type" value="Genomic_DNA"/>
</dbReference>
<organism evidence="3 4">
    <name type="scientific">Gulosibacter macacae</name>
    <dbReference type="NCBI Taxonomy" id="2488791"/>
    <lineage>
        <taxon>Bacteria</taxon>
        <taxon>Bacillati</taxon>
        <taxon>Actinomycetota</taxon>
        <taxon>Actinomycetes</taxon>
        <taxon>Micrococcales</taxon>
        <taxon>Microbacteriaceae</taxon>
        <taxon>Gulosibacter</taxon>
    </lineage>
</organism>
<dbReference type="Pfam" id="PF13518">
    <property type="entry name" value="HTH_28"/>
    <property type="match status" value="1"/>
</dbReference>
<evidence type="ECO:0000313" key="4">
    <source>
        <dbReference type="Proteomes" id="UP000274391"/>
    </source>
</evidence>
<comment type="caution">
    <text evidence="3">The sequence shown here is derived from an EMBL/GenBank/DDBJ whole genome shotgun (WGS) entry which is preliminary data.</text>
</comment>
<dbReference type="AlphaFoldDB" id="A0A3P3VV64"/>
<evidence type="ECO:0000313" key="3">
    <source>
        <dbReference type="EMBL" id="RRJ86702.1"/>
    </source>
</evidence>
<dbReference type="Proteomes" id="UP000274391">
    <property type="component" value="Unassembled WGS sequence"/>
</dbReference>
<accession>A0A3P3VV64</accession>
<dbReference type="PANTHER" id="PTHR33795:SF1">
    <property type="entry name" value="INSERTION ELEMENT IS150 PROTEIN INSJ"/>
    <property type="match status" value="1"/>
</dbReference>
<dbReference type="InterPro" id="IPR052057">
    <property type="entry name" value="IS150/IS1296_orfA-like"/>
</dbReference>
<proteinExistence type="inferred from homology"/>
<dbReference type="SUPFAM" id="SSF46689">
    <property type="entry name" value="Homeodomain-like"/>
    <property type="match status" value="2"/>
</dbReference>
<dbReference type="PANTHER" id="PTHR33795">
    <property type="entry name" value="INSERTION ELEMENT IS150 PROTEIN INSJ"/>
    <property type="match status" value="1"/>
</dbReference>
<dbReference type="InterPro" id="IPR055247">
    <property type="entry name" value="InsJ-like_HTH"/>
</dbReference>
<name>A0A3P3VV64_9MICO</name>
<comment type="similarity">
    <text evidence="1">Belongs to the IS150/IS1296 orfA family.</text>
</comment>
<sequence>MGTKPSFTEYERARALALLQAGHGYRVISKQLGMNADAVRRLSLRWRAGGSEAVVNKPRGRKTYPIDVKLEVVERHLAGVPKVVLANEYGLSSPGLVSTWTAKYREGGPDALGGPGAGTGPVPAHVDPAPATPATTPDDSIAIELARLQAENEFLRAKVALLGKVQALRTRPPQ</sequence>